<gene>
    <name evidence="1" type="ORF">BO94DRAFT_569663</name>
</gene>
<evidence type="ECO:0000313" key="2">
    <source>
        <dbReference type="Proteomes" id="UP000246702"/>
    </source>
</evidence>
<reference evidence="1 2" key="1">
    <citation type="submission" date="2016-12" db="EMBL/GenBank/DDBJ databases">
        <title>The genomes of Aspergillus section Nigri reveals drivers in fungal speciation.</title>
        <authorList>
            <consortium name="DOE Joint Genome Institute"/>
            <person name="Vesth T.C."/>
            <person name="Nybo J."/>
            <person name="Theobald S."/>
            <person name="Brandl J."/>
            <person name="Frisvad J.C."/>
            <person name="Nielsen K.F."/>
            <person name="Lyhne E.K."/>
            <person name="Kogle M.E."/>
            <person name="Kuo A."/>
            <person name="Riley R."/>
            <person name="Clum A."/>
            <person name="Nolan M."/>
            <person name="Lipzen A."/>
            <person name="Salamov A."/>
            <person name="Henrissat B."/>
            <person name="Wiebenga A."/>
            <person name="De Vries R.P."/>
            <person name="Grigoriev I.V."/>
            <person name="Mortensen U.H."/>
            <person name="Andersen M.R."/>
            <person name="Baker S.E."/>
        </authorList>
    </citation>
    <scope>NUCLEOTIDE SEQUENCE [LARGE SCALE GENOMIC DNA]</scope>
    <source>
        <strain evidence="1 2">CBS 115572</strain>
    </source>
</reference>
<dbReference type="Proteomes" id="UP000246702">
    <property type="component" value="Unassembled WGS sequence"/>
</dbReference>
<keyword evidence="2" id="KW-1185">Reference proteome</keyword>
<dbReference type="STRING" id="1450535.A0A317V5N3"/>
<organism evidence="1 2">
    <name type="scientific">Aspergillus sclerotioniger CBS 115572</name>
    <dbReference type="NCBI Taxonomy" id="1450535"/>
    <lineage>
        <taxon>Eukaryota</taxon>
        <taxon>Fungi</taxon>
        <taxon>Dikarya</taxon>
        <taxon>Ascomycota</taxon>
        <taxon>Pezizomycotina</taxon>
        <taxon>Eurotiomycetes</taxon>
        <taxon>Eurotiomycetidae</taxon>
        <taxon>Eurotiales</taxon>
        <taxon>Aspergillaceae</taxon>
        <taxon>Aspergillus</taxon>
        <taxon>Aspergillus subgen. Circumdati</taxon>
    </lineage>
</organism>
<sequence length="493" mass="55504">MKDAVPSAEEGRTVYEKGFRIWQSLYMRAMERSDLPQTCFQIQPALQHQPYFPDDLNLKLAYKKLWASGTSIWEGSSENCTIPPLQRHVQIGVSADIPTPLIVSTNPDRSHQQWFNTDENHLTVLIFAWSHILSARWAELMPEAILTYTDSKACNSDKAENKILSCNRCMVSDTAISAATAFGFLSDYCSLHKIVDQGYAALSAVLLLPQLPGRGKGIEDHHLDKLLTLSCTGGAIHSLLASVFYEPGIACNVASPWLQSIFAVVNSVDDDRILIHMLMSRVPHLAFFWLGGAILGSHKQVLRDGQFGFIPTDIDVAAWSGTMQSFMQEPIHPATNSSILRSDKCRILYLIQEDRHTRWPICPWMPFGATALENTEIDVRLHANCTGHGLRYAGWKWTCQNGRVVEPIMPNITINYDALNPGEECESKNETRCMFGWLRREGYPPQEKRIHEWIELNGLDGRLSPDKDSGEGHKASRTDVEDWIDHIVCDDDP</sequence>
<name>A0A317V5N3_9EURO</name>
<dbReference type="GeneID" id="37116891"/>
<evidence type="ECO:0000313" key="1">
    <source>
        <dbReference type="EMBL" id="PWY69603.1"/>
    </source>
</evidence>
<accession>A0A317V5N3</accession>
<dbReference type="EMBL" id="MSFK01000041">
    <property type="protein sequence ID" value="PWY69603.1"/>
    <property type="molecule type" value="Genomic_DNA"/>
</dbReference>
<protein>
    <submittedName>
        <fullName evidence="1">Uncharacterized protein</fullName>
    </submittedName>
</protein>
<comment type="caution">
    <text evidence="1">The sequence shown here is derived from an EMBL/GenBank/DDBJ whole genome shotgun (WGS) entry which is preliminary data.</text>
</comment>
<dbReference type="RefSeq" id="XP_025462431.1">
    <property type="nucleotide sequence ID" value="XM_025614748.1"/>
</dbReference>
<dbReference type="OrthoDB" id="3549294at2759"/>
<dbReference type="AlphaFoldDB" id="A0A317V5N3"/>
<proteinExistence type="predicted"/>